<dbReference type="GeneID" id="108565212"/>
<comment type="similarity">
    <text evidence="2 5">Belongs to the GMC oxidoreductase family.</text>
</comment>
<evidence type="ECO:0000256" key="5">
    <source>
        <dbReference type="RuleBase" id="RU003968"/>
    </source>
</evidence>
<keyword evidence="7" id="KW-1185">Reference proteome</keyword>
<evidence type="ECO:0000256" key="4">
    <source>
        <dbReference type="ARBA" id="ARBA00022827"/>
    </source>
</evidence>
<evidence type="ECO:0000313" key="7">
    <source>
        <dbReference type="Proteomes" id="UP000695000"/>
    </source>
</evidence>
<keyword evidence="4 5" id="KW-0274">FAD</keyword>
<dbReference type="SUPFAM" id="SSF54373">
    <property type="entry name" value="FAD-linked reductases, C-terminal domain"/>
    <property type="match status" value="1"/>
</dbReference>
<protein>
    <submittedName>
        <fullName evidence="8">Glucose dehydrogenase [FAD, quinone]-like</fullName>
    </submittedName>
</protein>
<evidence type="ECO:0000259" key="6">
    <source>
        <dbReference type="PROSITE" id="PS00623"/>
    </source>
</evidence>
<evidence type="ECO:0000313" key="8">
    <source>
        <dbReference type="RefSeq" id="XP_017780033.1"/>
    </source>
</evidence>
<evidence type="ECO:0000256" key="3">
    <source>
        <dbReference type="ARBA" id="ARBA00022630"/>
    </source>
</evidence>
<dbReference type="Pfam" id="PF05199">
    <property type="entry name" value="GMC_oxred_C"/>
    <property type="match status" value="1"/>
</dbReference>
<dbReference type="InterPro" id="IPR036188">
    <property type="entry name" value="FAD/NAD-bd_sf"/>
</dbReference>
<dbReference type="SUPFAM" id="SSF51905">
    <property type="entry name" value="FAD/NAD(P)-binding domain"/>
    <property type="match status" value="1"/>
</dbReference>
<evidence type="ECO:0000256" key="1">
    <source>
        <dbReference type="ARBA" id="ARBA00001974"/>
    </source>
</evidence>
<dbReference type="Proteomes" id="UP000695000">
    <property type="component" value="Unplaced"/>
</dbReference>
<gene>
    <name evidence="8" type="primary">LOC108565212</name>
</gene>
<accession>A0ABM1MZN3</accession>
<dbReference type="PANTHER" id="PTHR11552">
    <property type="entry name" value="GLUCOSE-METHANOL-CHOLINE GMC OXIDOREDUCTASE"/>
    <property type="match status" value="1"/>
</dbReference>
<reference evidence="8" key="1">
    <citation type="submission" date="2025-08" db="UniProtKB">
        <authorList>
            <consortium name="RefSeq"/>
        </authorList>
    </citation>
    <scope>IDENTIFICATION</scope>
    <source>
        <tissue evidence="8">Whole Larva</tissue>
    </source>
</reference>
<dbReference type="PIRSF" id="PIRSF000137">
    <property type="entry name" value="Alcohol_oxidase"/>
    <property type="match status" value="1"/>
</dbReference>
<feature type="domain" description="Glucose-methanol-choline oxidoreductase N-terminal" evidence="6">
    <location>
        <begin position="129"/>
        <end position="152"/>
    </location>
</feature>
<dbReference type="InterPro" id="IPR007867">
    <property type="entry name" value="GMC_OxRtase_C"/>
</dbReference>
<comment type="cofactor">
    <cofactor evidence="1">
        <name>FAD</name>
        <dbReference type="ChEBI" id="CHEBI:57692"/>
    </cofactor>
</comment>
<dbReference type="PANTHER" id="PTHR11552:SF147">
    <property type="entry name" value="CHOLINE DEHYDROGENASE, MITOCHONDRIAL"/>
    <property type="match status" value="1"/>
</dbReference>
<dbReference type="Gene3D" id="3.30.560.10">
    <property type="entry name" value="Glucose Oxidase, domain 3"/>
    <property type="match status" value="1"/>
</dbReference>
<keyword evidence="3 5" id="KW-0285">Flavoprotein</keyword>
<organism evidence="7 8">
    <name type="scientific">Nicrophorus vespilloides</name>
    <name type="common">Boreal carrion beetle</name>
    <dbReference type="NCBI Taxonomy" id="110193"/>
    <lineage>
        <taxon>Eukaryota</taxon>
        <taxon>Metazoa</taxon>
        <taxon>Ecdysozoa</taxon>
        <taxon>Arthropoda</taxon>
        <taxon>Hexapoda</taxon>
        <taxon>Insecta</taxon>
        <taxon>Pterygota</taxon>
        <taxon>Neoptera</taxon>
        <taxon>Endopterygota</taxon>
        <taxon>Coleoptera</taxon>
        <taxon>Polyphaga</taxon>
        <taxon>Staphyliniformia</taxon>
        <taxon>Silphidae</taxon>
        <taxon>Nicrophorinae</taxon>
        <taxon>Nicrophorus</taxon>
    </lineage>
</organism>
<dbReference type="Pfam" id="PF00732">
    <property type="entry name" value="GMC_oxred_N"/>
    <property type="match status" value="1"/>
</dbReference>
<dbReference type="InterPro" id="IPR000172">
    <property type="entry name" value="GMC_OxRdtase_N"/>
</dbReference>
<sequence length="598" mass="66951">MSCLDYGCSPNSLGSSHIFMLLINALYTSECVFKNDDKYPQSYHPIDGDEFDYIIVGAGSAGSTLAARLAETPSHTILLIEAGKLPSPGSEIPGLFFGVQETEEDWQYKTRGNGKSCGAYEHGCRWPRGKMVGGSSGMNAMLYVRGNKRDYDDWKSYGNQGWGYEDVLKYFIKSENTTAPEYMNDTNHGTEGYLTTSLYSTTRKVRNTIIESAKELGHQFNRDEQPLGYYESLVTIKNGKRCSSAKAYLANKNYKNLFLATGVEVEKVNFNSRLEATGVFLNTFLELKVRKEVILSAGSVNTPIILANSEIGPEEELGDVLSNVPVGKNLQDHPFVGVFVQLNDSVADRFNEMHEIHTYFTNLTGILSNVDVANIIGFINTKNNSEYPNIQMMHLFFPKYDSIGLPLILEKIGFNDDSREDILRVNEFRNLLFFIPTLLQPKSRGKITFKPFGIHPNYLSHPDDAEVFMEAIRYIKKLMKTKAMRKAGAEILKYNMPNCNQRKTKGYWNCYISNVVNTLYHPVGTCAMGPSNSPDSVVDYKLKVKGVNRLRIVDASIMPKIVSGNTNAPCIMIAEKAADLIKEDAKVIDECKLDDCTV</sequence>
<evidence type="ECO:0000256" key="2">
    <source>
        <dbReference type="ARBA" id="ARBA00010790"/>
    </source>
</evidence>
<proteinExistence type="inferred from homology"/>
<dbReference type="InterPro" id="IPR012132">
    <property type="entry name" value="GMC_OxRdtase"/>
</dbReference>
<dbReference type="RefSeq" id="XP_017780033.1">
    <property type="nucleotide sequence ID" value="XM_017924544.1"/>
</dbReference>
<name>A0ABM1MZN3_NICVS</name>
<dbReference type="Gene3D" id="3.50.50.60">
    <property type="entry name" value="FAD/NAD(P)-binding domain"/>
    <property type="match status" value="1"/>
</dbReference>
<dbReference type="PROSITE" id="PS00623">
    <property type="entry name" value="GMC_OXRED_1"/>
    <property type="match status" value="1"/>
</dbReference>